<proteinExistence type="predicted"/>
<keyword evidence="3" id="KW-1185">Reference proteome</keyword>
<dbReference type="GO" id="GO:0016020">
    <property type="term" value="C:membrane"/>
    <property type="evidence" value="ECO:0007669"/>
    <property type="project" value="TreeGrafter"/>
</dbReference>
<dbReference type="GO" id="GO:0046464">
    <property type="term" value="P:acylglycerol catabolic process"/>
    <property type="evidence" value="ECO:0007669"/>
    <property type="project" value="TreeGrafter"/>
</dbReference>
<evidence type="ECO:0000259" key="1">
    <source>
        <dbReference type="Pfam" id="PF00561"/>
    </source>
</evidence>
<evidence type="ECO:0000313" key="2">
    <source>
        <dbReference type="EMBL" id="MZR32281.1"/>
    </source>
</evidence>
<dbReference type="InterPro" id="IPR000073">
    <property type="entry name" value="AB_hydrolase_1"/>
</dbReference>
<name>A0A6L8WB82_9PROT</name>
<dbReference type="AlphaFoldDB" id="A0A6L8WB82"/>
<feature type="domain" description="AB hydrolase-1" evidence="1">
    <location>
        <begin position="19"/>
        <end position="239"/>
    </location>
</feature>
<dbReference type="Pfam" id="PF00561">
    <property type="entry name" value="Abhydrolase_1"/>
    <property type="match status" value="1"/>
</dbReference>
<organism evidence="2 3">
    <name type="scientific">Sneathiella litorea</name>
    <dbReference type="NCBI Taxonomy" id="2606216"/>
    <lineage>
        <taxon>Bacteria</taxon>
        <taxon>Pseudomonadati</taxon>
        <taxon>Pseudomonadota</taxon>
        <taxon>Alphaproteobacteria</taxon>
        <taxon>Sneathiellales</taxon>
        <taxon>Sneathiellaceae</taxon>
        <taxon>Sneathiella</taxon>
    </lineage>
</organism>
<dbReference type="RefSeq" id="WP_161316873.1">
    <property type="nucleotide sequence ID" value="NZ_WTUW01000009.1"/>
</dbReference>
<dbReference type="PANTHER" id="PTHR43798">
    <property type="entry name" value="MONOACYLGLYCEROL LIPASE"/>
    <property type="match status" value="1"/>
</dbReference>
<dbReference type="InterPro" id="IPR029058">
    <property type="entry name" value="AB_hydrolase_fold"/>
</dbReference>
<accession>A0A6L8WB82</accession>
<dbReference type="Gene3D" id="3.40.50.1820">
    <property type="entry name" value="alpha/beta hydrolase"/>
    <property type="match status" value="1"/>
</dbReference>
<keyword evidence="2" id="KW-0378">Hydrolase</keyword>
<comment type="caution">
    <text evidence="2">The sequence shown here is derived from an EMBL/GenBank/DDBJ whole genome shotgun (WGS) entry which is preliminary data.</text>
</comment>
<reference evidence="2 3" key="1">
    <citation type="submission" date="2019-12" db="EMBL/GenBank/DDBJ databases">
        <title>Snethiella sp. nov. sp. isolated from sea sand.</title>
        <authorList>
            <person name="Kim J."/>
            <person name="Jeong S.E."/>
            <person name="Jung H.S."/>
            <person name="Jeon C.O."/>
        </authorList>
    </citation>
    <scope>NUCLEOTIDE SEQUENCE [LARGE SCALE GENOMIC DNA]</scope>
    <source>
        <strain evidence="2 3">DP05</strain>
    </source>
</reference>
<dbReference type="PRINTS" id="PR00111">
    <property type="entry name" value="ABHYDROLASE"/>
</dbReference>
<evidence type="ECO:0000313" key="3">
    <source>
        <dbReference type="Proteomes" id="UP000476030"/>
    </source>
</evidence>
<gene>
    <name evidence="2" type="ORF">GQE98_16705</name>
</gene>
<dbReference type="Proteomes" id="UP000476030">
    <property type="component" value="Unassembled WGS sequence"/>
</dbReference>
<protein>
    <submittedName>
        <fullName evidence="2">Alpha/beta fold hydrolase</fullName>
    </submittedName>
</protein>
<dbReference type="GO" id="GO:0047372">
    <property type="term" value="F:monoacylglycerol lipase activity"/>
    <property type="evidence" value="ECO:0007669"/>
    <property type="project" value="TreeGrafter"/>
</dbReference>
<dbReference type="SUPFAM" id="SSF53474">
    <property type="entry name" value="alpha/beta-Hydrolases"/>
    <property type="match status" value="1"/>
</dbReference>
<dbReference type="EMBL" id="WTUW01000009">
    <property type="protein sequence ID" value="MZR32281.1"/>
    <property type="molecule type" value="Genomic_DNA"/>
</dbReference>
<dbReference type="PANTHER" id="PTHR43798:SF5">
    <property type="entry name" value="MONOACYLGLYCEROL LIPASE ABHD6"/>
    <property type="match status" value="1"/>
</dbReference>
<dbReference type="InterPro" id="IPR050266">
    <property type="entry name" value="AB_hydrolase_sf"/>
</dbReference>
<sequence>MVDISVGSMKVEDQGEGEAVVMIHGLGGTSNSFQTLISAVNGYRIVRPDLPGAGRSPLRPGRPGIAGLASSVLDCLKTAGVTKAHFVGHSMGTIVCQYLAVDHPKIVQSLTLFGPILEPPAAARTGLSERAATAQREGMAGIAEAVHKASVSSGKPVAAAFVRESLLRQDAKGYAAHCLALSSVEAATLAKINCSTLLIAGETDPVAPVAMAEQMKQKLPRSKLEIIPEVAHWMMMEAPERSAELLRAHLDSNSIS</sequence>